<keyword evidence="6 9" id="KW-0482">Metalloprotease</keyword>
<dbReference type="Gene3D" id="3.40.390.10">
    <property type="entry name" value="Collagenase (Catalytic Domain)"/>
    <property type="match status" value="1"/>
</dbReference>
<sequence length="677" mass="73176">MNPLLDPLSHPDFPALTPAAIGPALEEALAHHRAVVSDIVARRPTSFAEAWLPFERAETIIDSLWSAVTHLSGVADTPELRAAEAAGKVLVVENALEVEQNRDLFEVFSALAASPEMAAGDPADRAALAHAIRGFTLSGVALEPAARDRFRAISVELAELGTGFSNAVLDATEAWTEHVTDEALLAGITQADRAMLASAAGDAGLEGWLISLRQPSVQAVLRFGEDRELRRRVYEAFGTRASDEGPHAGRFDNSDRIQRIVTLRQEAAALLGFADPVERSLATKMAPGGAEVLAFLRDLAARARPAAKRDLADLRAFAAAELGIADLQPWDIAFASERLRATRHALNEEEVRGYFPVGRVLAGWQDLLRQLFGVTLQRRDDVPLPHPDAMYYDVLEQDGRLVAGVYVDLHARAGKRGGAWMSGMRPRLADGNAVRVPVATLNCNWAPDGGAMPALLSHNDIVTLLHETGHALHGMLTAVNRPSIAGTSGFEWDAIELPSQLLEDFAWDRAVLTGMSGHYRTGETLPAELFDRMAAARNFQTGLALLRQIEFGLFDLLLHGGTLGTDPVEVLAAVREEIAVLHPPAWHRFPHAFTHIFSGGYAAGYYSYLWAEVLAADGFARFAEAGLVDRATGDLFRAEVLARGAARPAADSFRAFRGRDAEPAAMLARYGLLPEPA</sequence>
<keyword evidence="5 9" id="KW-0862">Zinc</keyword>
<keyword evidence="2 9" id="KW-0645">Protease</keyword>
<dbReference type="Gene3D" id="1.10.1370.40">
    <property type="match status" value="1"/>
</dbReference>
<evidence type="ECO:0000259" key="10">
    <source>
        <dbReference type="Pfam" id="PF01432"/>
    </source>
</evidence>
<dbReference type="SUPFAM" id="SSF55486">
    <property type="entry name" value="Metalloproteases ('zincins'), catalytic domain"/>
    <property type="match status" value="1"/>
</dbReference>
<dbReference type="CDD" id="cd06456">
    <property type="entry name" value="M3A_DCP"/>
    <property type="match status" value="1"/>
</dbReference>
<dbReference type="STRING" id="1572751.PK98_12035"/>
<comment type="catalytic activity">
    <reaction evidence="7">
        <text>Hydrolysis of oligopeptides, with broad specificity. Gly or Ala commonly occur as P1 or P1' residues, but more distant residues are also important, as is shown by the fact that Z-Gly-Pro-Gly-|-Gly-Pro-Ala is cleaved, but not Z-(Gly)(5).</text>
        <dbReference type="EC" id="3.4.24.70"/>
    </reaction>
</comment>
<comment type="similarity">
    <text evidence="1 9">Belongs to the peptidase M3 family.</text>
</comment>
<dbReference type="Pfam" id="PF01432">
    <property type="entry name" value="Peptidase_M3"/>
    <property type="match status" value="1"/>
</dbReference>
<feature type="domain" description="Peptidase M3A/M3B catalytic" evidence="10">
    <location>
        <begin position="225"/>
        <end position="671"/>
    </location>
</feature>
<evidence type="ECO:0000256" key="9">
    <source>
        <dbReference type="RuleBase" id="RU003435"/>
    </source>
</evidence>
<evidence type="ECO:0000256" key="5">
    <source>
        <dbReference type="ARBA" id="ARBA00022833"/>
    </source>
</evidence>
<accession>A0A0B2BXW3</accession>
<dbReference type="InterPro" id="IPR045090">
    <property type="entry name" value="Pept_M3A_M3B"/>
</dbReference>
<evidence type="ECO:0000259" key="11">
    <source>
        <dbReference type="Pfam" id="PF19310"/>
    </source>
</evidence>
<dbReference type="OrthoDB" id="9773538at2"/>
<dbReference type="AlphaFoldDB" id="A0A0B2BXW3"/>
<evidence type="ECO:0000256" key="3">
    <source>
        <dbReference type="ARBA" id="ARBA00022723"/>
    </source>
</evidence>
<dbReference type="InterPro" id="IPR024077">
    <property type="entry name" value="Neurolysin/TOP_dom2"/>
</dbReference>
<dbReference type="PANTHER" id="PTHR43660:SF1">
    <property type="entry name" value="DIPEPTIDYL CARBOXYPEPTIDASE"/>
    <property type="match status" value="1"/>
</dbReference>
<dbReference type="Pfam" id="PF19310">
    <property type="entry name" value="TOP_N"/>
    <property type="match status" value="1"/>
</dbReference>
<organism evidence="12 13">
    <name type="scientific">Croceibacterium mercuriale</name>
    <dbReference type="NCBI Taxonomy" id="1572751"/>
    <lineage>
        <taxon>Bacteria</taxon>
        <taxon>Pseudomonadati</taxon>
        <taxon>Pseudomonadota</taxon>
        <taxon>Alphaproteobacteria</taxon>
        <taxon>Sphingomonadales</taxon>
        <taxon>Erythrobacteraceae</taxon>
        <taxon>Croceibacterium</taxon>
    </lineage>
</organism>
<dbReference type="RefSeq" id="WP_039097128.1">
    <property type="nucleotide sequence ID" value="NZ_JTDN01000002.1"/>
</dbReference>
<evidence type="ECO:0000256" key="1">
    <source>
        <dbReference type="ARBA" id="ARBA00006040"/>
    </source>
</evidence>
<evidence type="ECO:0000256" key="2">
    <source>
        <dbReference type="ARBA" id="ARBA00022670"/>
    </source>
</evidence>
<dbReference type="GO" id="GO:0006508">
    <property type="term" value="P:proteolysis"/>
    <property type="evidence" value="ECO:0007669"/>
    <property type="project" value="UniProtKB-KW"/>
</dbReference>
<reference evidence="12 13" key="1">
    <citation type="submission" date="2014-11" db="EMBL/GenBank/DDBJ databases">
        <title>Draft genome sequence of Kirrobacter mercurialis.</title>
        <authorList>
            <person name="Coil D.A."/>
            <person name="Eisen J.A."/>
        </authorList>
    </citation>
    <scope>NUCLEOTIDE SEQUENCE [LARGE SCALE GENOMIC DNA]</scope>
    <source>
        <strain evidence="12 13">Coronado</strain>
    </source>
</reference>
<comment type="caution">
    <text evidence="12">The sequence shown here is derived from an EMBL/GenBank/DDBJ whole genome shotgun (WGS) entry which is preliminary data.</text>
</comment>
<dbReference type="InterPro" id="IPR001567">
    <property type="entry name" value="Pept_M3A_M3B_dom"/>
</dbReference>
<dbReference type="InterPro" id="IPR024079">
    <property type="entry name" value="MetalloPept_cat_dom_sf"/>
</dbReference>
<evidence type="ECO:0000256" key="4">
    <source>
        <dbReference type="ARBA" id="ARBA00022801"/>
    </source>
</evidence>
<comment type="cofactor">
    <cofactor evidence="9">
        <name>Zn(2+)</name>
        <dbReference type="ChEBI" id="CHEBI:29105"/>
    </cofactor>
    <text evidence="9">Binds 1 zinc ion.</text>
</comment>
<keyword evidence="13" id="KW-1185">Reference proteome</keyword>
<evidence type="ECO:0000256" key="7">
    <source>
        <dbReference type="ARBA" id="ARBA00024603"/>
    </source>
</evidence>
<name>A0A0B2BXW3_9SPHN</name>
<dbReference type="GO" id="GO:0046872">
    <property type="term" value="F:metal ion binding"/>
    <property type="evidence" value="ECO:0007669"/>
    <property type="project" value="UniProtKB-UniRule"/>
</dbReference>
<dbReference type="GO" id="GO:0004222">
    <property type="term" value="F:metalloendopeptidase activity"/>
    <property type="evidence" value="ECO:0007669"/>
    <property type="project" value="UniProtKB-EC"/>
</dbReference>
<proteinExistence type="inferred from homology"/>
<dbReference type="InterPro" id="IPR045666">
    <property type="entry name" value="OpdA_N"/>
</dbReference>
<keyword evidence="3 9" id="KW-0479">Metal-binding</keyword>
<protein>
    <recommendedName>
        <fullName evidence="8">oligopeptidase A</fullName>
        <ecNumber evidence="8">3.4.24.70</ecNumber>
    </recommendedName>
</protein>
<dbReference type="Gene3D" id="1.10.1370.10">
    <property type="entry name" value="Neurolysin, domain 3"/>
    <property type="match status" value="1"/>
</dbReference>
<evidence type="ECO:0000313" key="12">
    <source>
        <dbReference type="EMBL" id="KHL24675.1"/>
    </source>
</evidence>
<gene>
    <name evidence="12" type="ORF">PK98_12035</name>
</gene>
<feature type="domain" description="Oligopeptidase A N-terminal" evidence="11">
    <location>
        <begin position="46"/>
        <end position="146"/>
    </location>
</feature>
<evidence type="ECO:0000313" key="13">
    <source>
        <dbReference type="Proteomes" id="UP000030988"/>
    </source>
</evidence>
<evidence type="ECO:0000256" key="8">
    <source>
        <dbReference type="ARBA" id="ARBA00026100"/>
    </source>
</evidence>
<keyword evidence="4 9" id="KW-0378">Hydrolase</keyword>
<dbReference type="EMBL" id="JTDN01000002">
    <property type="protein sequence ID" value="KHL24675.1"/>
    <property type="molecule type" value="Genomic_DNA"/>
</dbReference>
<dbReference type="PANTHER" id="PTHR43660">
    <property type="entry name" value="DIPEPTIDYL CARBOXYPEPTIDASE"/>
    <property type="match status" value="1"/>
</dbReference>
<dbReference type="Proteomes" id="UP000030988">
    <property type="component" value="Unassembled WGS sequence"/>
</dbReference>
<dbReference type="EC" id="3.4.24.70" evidence="8"/>
<evidence type="ECO:0000256" key="6">
    <source>
        <dbReference type="ARBA" id="ARBA00023049"/>
    </source>
</evidence>
<dbReference type="InterPro" id="IPR034005">
    <property type="entry name" value="M3A_DCP"/>
</dbReference>